<evidence type="ECO:0000313" key="3">
    <source>
        <dbReference type="EMBL" id="KAA0158074.1"/>
    </source>
</evidence>
<comment type="caution">
    <text evidence="3">The sequence shown here is derived from an EMBL/GenBank/DDBJ whole genome shotgun (WGS) entry which is preliminary data.</text>
</comment>
<dbReference type="GO" id="GO:0006629">
    <property type="term" value="P:lipid metabolic process"/>
    <property type="evidence" value="ECO:0007669"/>
    <property type="project" value="InterPro"/>
</dbReference>
<gene>
    <name evidence="3" type="ORF">FNF31_05577</name>
</gene>
<accession>A0A5A8CZT9</accession>
<dbReference type="PANTHER" id="PTHR46023">
    <property type="entry name" value="LIPASE CLASS 3 PROTEIN-LIKE"/>
    <property type="match status" value="1"/>
</dbReference>
<feature type="domain" description="Fungal lipase-type" evidence="2">
    <location>
        <begin position="179"/>
        <end position="284"/>
    </location>
</feature>
<name>A0A5A8CZT9_CAFRO</name>
<dbReference type="PANTHER" id="PTHR46023:SF6">
    <property type="entry name" value="LIPASE CLASS 3 FAMILY PROTEIN"/>
    <property type="match status" value="1"/>
</dbReference>
<proteinExistence type="predicted"/>
<protein>
    <recommendedName>
        <fullName evidence="2">Fungal lipase-type domain-containing protein</fullName>
    </recommendedName>
</protein>
<dbReference type="InterPro" id="IPR002921">
    <property type="entry name" value="Fungal_lipase-type"/>
</dbReference>
<dbReference type="InterPro" id="IPR029058">
    <property type="entry name" value="AB_hydrolase_fold"/>
</dbReference>
<reference evidence="3 4" key="1">
    <citation type="submission" date="2019-07" db="EMBL/GenBank/DDBJ databases">
        <title>Genomes of Cafeteria roenbergensis.</title>
        <authorList>
            <person name="Fischer M.G."/>
            <person name="Hackl T."/>
            <person name="Roman M."/>
        </authorList>
    </citation>
    <scope>NUCLEOTIDE SEQUENCE [LARGE SCALE GENOMIC DNA]</scope>
    <source>
        <strain evidence="3 4">Cflag</strain>
    </source>
</reference>
<dbReference type="AlphaFoldDB" id="A0A5A8CZT9"/>
<organism evidence="3 4">
    <name type="scientific">Cafeteria roenbergensis</name>
    <name type="common">Marine flagellate</name>
    <dbReference type="NCBI Taxonomy" id="33653"/>
    <lineage>
        <taxon>Eukaryota</taxon>
        <taxon>Sar</taxon>
        <taxon>Stramenopiles</taxon>
        <taxon>Bigyra</taxon>
        <taxon>Opalozoa</taxon>
        <taxon>Bicosoecida</taxon>
        <taxon>Cafeteriaceae</taxon>
        <taxon>Cafeteria</taxon>
    </lineage>
</organism>
<sequence length="557" mass="56650">MSAGVGTLGTLGRSTWEAVASLPAGGWTAADVAMTAAVITRVATSLVEAPRYPDDAAWRAWVSGWPEERAIVDPRRISGLSFAAHLADAAYESDATKLRKALVKVAKASSGGAGHGAPGLVASAPELVSHRPAFGAVSAAPAHYIALDHVGRRVVLVVRGVAGASETAVMVAAGSQRFRSGFAHTGLVTSAAALWAEVRGQLAQLMQGHPGYSLLCVGHSLGAPAAALAALSAREEGMGPSTGSRAAHAVAFAPPAFVSASVRDELQDVCESVVCGEDFVPRIHLLSLERLKARIKAGKRPGLARSSEEEQRAAERAYQGSGQERAAGSEATVPPAAPGPRPARGEVAAAKAAAGAARVGAAEPQTTLALLASKVGSSVQALAASTAALLALRGKAADQGSSANSHNPRGAAEAAAGVVAATASATAGGFSDALTRFQYVPPGNVVFLRPARWYADGAPVSGGPPLVEFPASPQTPVPKTYLPGDEFCVEVPGAVWPHAALGPVPAVCDGLLGDLILTDSMLGDHLLSNVTVELDHLLRGCDARRLPPGEDTVESRR</sequence>
<evidence type="ECO:0000313" key="4">
    <source>
        <dbReference type="Proteomes" id="UP000325113"/>
    </source>
</evidence>
<evidence type="ECO:0000256" key="1">
    <source>
        <dbReference type="SAM" id="MobiDB-lite"/>
    </source>
</evidence>
<evidence type="ECO:0000259" key="2">
    <source>
        <dbReference type="Pfam" id="PF01764"/>
    </source>
</evidence>
<dbReference type="EMBL" id="VLTM01000072">
    <property type="protein sequence ID" value="KAA0158074.1"/>
    <property type="molecule type" value="Genomic_DNA"/>
</dbReference>
<dbReference type="Gene3D" id="3.40.50.1820">
    <property type="entry name" value="alpha/beta hydrolase"/>
    <property type="match status" value="1"/>
</dbReference>
<feature type="region of interest" description="Disordered" evidence="1">
    <location>
        <begin position="298"/>
        <end position="346"/>
    </location>
</feature>
<dbReference type="SUPFAM" id="SSF53474">
    <property type="entry name" value="alpha/beta-Hydrolases"/>
    <property type="match status" value="1"/>
</dbReference>
<dbReference type="Proteomes" id="UP000325113">
    <property type="component" value="Unassembled WGS sequence"/>
</dbReference>
<dbReference type="Pfam" id="PF01764">
    <property type="entry name" value="Lipase_3"/>
    <property type="match status" value="1"/>
</dbReference>
<feature type="compositionally biased region" description="Basic and acidic residues" evidence="1">
    <location>
        <begin position="306"/>
        <end position="315"/>
    </location>
</feature>